<name>A0A8J2VAT0_9FLAO</name>
<gene>
    <name evidence="2" type="ORF">GCM10011312_16730</name>
</gene>
<feature type="chain" id="PRO_5035195847" description="Nicotinate-nucleotide adenylyltransferase" evidence="1">
    <location>
        <begin position="20"/>
        <end position="177"/>
    </location>
</feature>
<feature type="signal peptide" evidence="1">
    <location>
        <begin position="1"/>
        <end position="19"/>
    </location>
</feature>
<proteinExistence type="predicted"/>
<reference evidence="2" key="1">
    <citation type="journal article" date="2014" name="Int. J. Syst. Evol. Microbiol.">
        <title>Complete genome sequence of Corynebacterium casei LMG S-19264T (=DSM 44701T), isolated from a smear-ripened cheese.</title>
        <authorList>
            <consortium name="US DOE Joint Genome Institute (JGI-PGF)"/>
            <person name="Walter F."/>
            <person name="Albersmeier A."/>
            <person name="Kalinowski J."/>
            <person name="Ruckert C."/>
        </authorList>
    </citation>
    <scope>NUCLEOTIDE SEQUENCE</scope>
    <source>
        <strain evidence="2">CGMCC 1.12924</strain>
    </source>
</reference>
<dbReference type="Proteomes" id="UP000652231">
    <property type="component" value="Unassembled WGS sequence"/>
</dbReference>
<organism evidence="2 3">
    <name type="scientific">Planktosalinus lacus</name>
    <dbReference type="NCBI Taxonomy" id="1526573"/>
    <lineage>
        <taxon>Bacteria</taxon>
        <taxon>Pseudomonadati</taxon>
        <taxon>Bacteroidota</taxon>
        <taxon>Flavobacteriia</taxon>
        <taxon>Flavobacteriales</taxon>
        <taxon>Flavobacteriaceae</taxon>
        <taxon>Planktosalinus</taxon>
    </lineage>
</organism>
<dbReference type="SUPFAM" id="SSF160574">
    <property type="entry name" value="BT0923-like"/>
    <property type="match status" value="1"/>
</dbReference>
<evidence type="ECO:0000313" key="3">
    <source>
        <dbReference type="Proteomes" id="UP000652231"/>
    </source>
</evidence>
<dbReference type="AlphaFoldDB" id="A0A8J2VAT0"/>
<dbReference type="PROSITE" id="PS51257">
    <property type="entry name" value="PROKAR_LIPOPROTEIN"/>
    <property type="match status" value="1"/>
</dbReference>
<dbReference type="EMBL" id="BMGK01000006">
    <property type="protein sequence ID" value="GGD93631.1"/>
    <property type="molecule type" value="Genomic_DNA"/>
</dbReference>
<keyword evidence="3" id="KW-1185">Reference proteome</keyword>
<accession>A0A8J2VAT0</accession>
<keyword evidence="1" id="KW-0732">Signal</keyword>
<evidence type="ECO:0000256" key="1">
    <source>
        <dbReference type="SAM" id="SignalP"/>
    </source>
</evidence>
<sequence length="177" mass="19905">MKTFVLGIAFLGMSCFLNAQNDIAYVDVNETSFKSATAKTAALKNPGYFEAIEVNLVPERVKAFQAVVANYDIKQAPVYLEARKSTYDVVFTEGLNSIKAVYDHNGNIIRCDEKFEEVRVPYFLSKEITKMYPGWGYQAVQCTISYNKDEAPKVNYKVVLKNGSKKKTISIDANELI</sequence>
<protein>
    <recommendedName>
        <fullName evidence="4">Nicotinate-nucleotide adenylyltransferase</fullName>
    </recommendedName>
</protein>
<dbReference type="RefSeq" id="WP_188441481.1">
    <property type="nucleotide sequence ID" value="NZ_BMGK01000006.1"/>
</dbReference>
<evidence type="ECO:0008006" key="4">
    <source>
        <dbReference type="Google" id="ProtNLM"/>
    </source>
</evidence>
<reference evidence="2" key="2">
    <citation type="submission" date="2020-09" db="EMBL/GenBank/DDBJ databases">
        <authorList>
            <person name="Sun Q."/>
            <person name="Zhou Y."/>
        </authorList>
    </citation>
    <scope>NUCLEOTIDE SEQUENCE</scope>
    <source>
        <strain evidence="2">CGMCC 1.12924</strain>
    </source>
</reference>
<evidence type="ECO:0000313" key="2">
    <source>
        <dbReference type="EMBL" id="GGD93631.1"/>
    </source>
</evidence>
<comment type="caution">
    <text evidence="2">The sequence shown here is derived from an EMBL/GenBank/DDBJ whole genome shotgun (WGS) entry which is preliminary data.</text>
</comment>